<dbReference type="RefSeq" id="WP_188384101.1">
    <property type="nucleotide sequence ID" value="NZ_BMEY01000006.1"/>
</dbReference>
<organism evidence="3 4">
    <name type="scientific">Ornithinibacillus halotolerans</name>
    <dbReference type="NCBI Taxonomy" id="1274357"/>
    <lineage>
        <taxon>Bacteria</taxon>
        <taxon>Bacillati</taxon>
        <taxon>Bacillota</taxon>
        <taxon>Bacilli</taxon>
        <taxon>Bacillales</taxon>
        <taxon>Bacillaceae</taxon>
        <taxon>Ornithinibacillus</taxon>
    </lineage>
</organism>
<evidence type="ECO:0000256" key="2">
    <source>
        <dbReference type="SAM" id="SignalP"/>
    </source>
</evidence>
<feature type="chain" id="PRO_5038723076" evidence="2">
    <location>
        <begin position="19"/>
        <end position="51"/>
    </location>
</feature>
<sequence length="51" mass="5781">MKNLYLVLVLVLSMFLTACTDTSESEVSKDNITGEQQTKDEDKVISWPTEE</sequence>
<dbReference type="AlphaFoldDB" id="A0A916W7A2"/>
<evidence type="ECO:0000313" key="4">
    <source>
        <dbReference type="Proteomes" id="UP000613512"/>
    </source>
</evidence>
<name>A0A916W7A2_9BACI</name>
<keyword evidence="4" id="KW-1185">Reference proteome</keyword>
<gene>
    <name evidence="3" type="ORF">GCM10008025_15520</name>
</gene>
<dbReference type="EMBL" id="BMEY01000006">
    <property type="protein sequence ID" value="GGA72620.1"/>
    <property type="molecule type" value="Genomic_DNA"/>
</dbReference>
<evidence type="ECO:0000256" key="1">
    <source>
        <dbReference type="SAM" id="MobiDB-lite"/>
    </source>
</evidence>
<reference evidence="3" key="1">
    <citation type="journal article" date="2014" name="Int. J. Syst. Evol. Microbiol.">
        <title>Complete genome sequence of Corynebacterium casei LMG S-19264T (=DSM 44701T), isolated from a smear-ripened cheese.</title>
        <authorList>
            <consortium name="US DOE Joint Genome Institute (JGI-PGF)"/>
            <person name="Walter F."/>
            <person name="Albersmeier A."/>
            <person name="Kalinowski J."/>
            <person name="Ruckert C."/>
        </authorList>
    </citation>
    <scope>NUCLEOTIDE SEQUENCE</scope>
    <source>
        <strain evidence="3">CGMCC 1.12408</strain>
    </source>
</reference>
<evidence type="ECO:0000313" key="3">
    <source>
        <dbReference type="EMBL" id="GGA72620.1"/>
    </source>
</evidence>
<keyword evidence="2" id="KW-0732">Signal</keyword>
<feature type="region of interest" description="Disordered" evidence="1">
    <location>
        <begin position="24"/>
        <end position="51"/>
    </location>
</feature>
<proteinExistence type="predicted"/>
<dbReference type="Proteomes" id="UP000613512">
    <property type="component" value="Unassembled WGS sequence"/>
</dbReference>
<feature type="signal peptide" evidence="2">
    <location>
        <begin position="1"/>
        <end position="18"/>
    </location>
</feature>
<reference evidence="3" key="2">
    <citation type="submission" date="2020-09" db="EMBL/GenBank/DDBJ databases">
        <authorList>
            <person name="Sun Q."/>
            <person name="Zhou Y."/>
        </authorList>
    </citation>
    <scope>NUCLEOTIDE SEQUENCE</scope>
    <source>
        <strain evidence="3">CGMCC 1.12408</strain>
    </source>
</reference>
<comment type="caution">
    <text evidence="3">The sequence shown here is derived from an EMBL/GenBank/DDBJ whole genome shotgun (WGS) entry which is preliminary data.</text>
</comment>
<dbReference type="PROSITE" id="PS51257">
    <property type="entry name" value="PROKAR_LIPOPROTEIN"/>
    <property type="match status" value="1"/>
</dbReference>
<accession>A0A916W7A2</accession>
<protein>
    <submittedName>
        <fullName evidence="3">Uncharacterized protein</fullName>
    </submittedName>
</protein>